<reference evidence="2" key="1">
    <citation type="submission" date="2017-09" db="EMBL/GenBank/DDBJ databases">
        <title>Depth-based differentiation of microbial function through sediment-hosted aquifers and enrichment of novel symbionts in the deep terrestrial subsurface.</title>
        <authorList>
            <person name="Probst A.J."/>
            <person name="Ladd B."/>
            <person name="Jarett J.K."/>
            <person name="Geller-Mcgrath D.E."/>
            <person name="Sieber C.M.K."/>
            <person name="Emerson J.B."/>
            <person name="Anantharaman K."/>
            <person name="Thomas B.C."/>
            <person name="Malmstrom R."/>
            <person name="Stieglmeier M."/>
            <person name="Klingl A."/>
            <person name="Woyke T."/>
            <person name="Ryan C.M."/>
            <person name="Banfield J.F."/>
        </authorList>
    </citation>
    <scope>NUCLEOTIDE SEQUENCE [LARGE SCALE GENOMIC DNA]</scope>
</reference>
<organism evidence="1 2">
    <name type="scientific">Candidatus Buchananbacteria bacterium CG10_big_fil_rev_8_21_14_0_10_42_9</name>
    <dbReference type="NCBI Taxonomy" id="1974526"/>
    <lineage>
        <taxon>Bacteria</taxon>
        <taxon>Candidatus Buchananiibacteriota</taxon>
    </lineage>
</organism>
<name>A0A2H0VZU5_9BACT</name>
<comment type="caution">
    <text evidence="1">The sequence shown here is derived from an EMBL/GenBank/DDBJ whole genome shotgun (WGS) entry which is preliminary data.</text>
</comment>
<evidence type="ECO:0000313" key="1">
    <source>
        <dbReference type="EMBL" id="PIS04618.1"/>
    </source>
</evidence>
<proteinExistence type="predicted"/>
<dbReference type="EMBL" id="PEZZ01000046">
    <property type="protein sequence ID" value="PIS04618.1"/>
    <property type="molecule type" value="Genomic_DNA"/>
</dbReference>
<evidence type="ECO:0000313" key="2">
    <source>
        <dbReference type="Proteomes" id="UP000230935"/>
    </source>
</evidence>
<gene>
    <name evidence="1" type="ORF">COT81_05480</name>
</gene>
<dbReference type="AlphaFoldDB" id="A0A2H0VZU5"/>
<protein>
    <submittedName>
        <fullName evidence="1">Uncharacterized protein</fullName>
    </submittedName>
</protein>
<dbReference type="Proteomes" id="UP000230935">
    <property type="component" value="Unassembled WGS sequence"/>
</dbReference>
<sequence length="109" mass="12036">MKTQATCRPRIIHLSDLPSLDEFIDALKDQGRQVTVRCCWGDDANRCIGNATLRVLGVDRQEPIDGCERAAVTFQNYNGGTKLWDTGPEVFGRFTAQCNFGTNTARAGL</sequence>
<accession>A0A2H0VZU5</accession>